<gene>
    <name evidence="4" type="primary">LOC100194260</name>
</gene>
<dbReference type="OrthoDB" id="1600564at2759"/>
<feature type="chain" id="PRO_5032431014" description="GDSL esterase/lipase" evidence="3">
    <location>
        <begin position="22"/>
        <end position="367"/>
    </location>
</feature>
<dbReference type="Gramene" id="Zm00001eb368570_T001">
    <property type="protein sequence ID" value="Zm00001eb368570_P001"/>
    <property type="gene ID" value="Zm00001eb368570"/>
</dbReference>
<dbReference type="GeneID" id="100194260"/>
<dbReference type="InterPro" id="IPR001087">
    <property type="entry name" value="GDSL"/>
</dbReference>
<evidence type="ECO:0000256" key="1">
    <source>
        <dbReference type="ARBA" id="ARBA00008668"/>
    </source>
</evidence>
<dbReference type="InterPro" id="IPR035669">
    <property type="entry name" value="SGNH_plant_lipase-like"/>
</dbReference>
<name>A0A804QYX4_MAIZE</name>
<dbReference type="InParanoid" id="A0A804QYX4"/>
<dbReference type="PANTHER" id="PTHR45642">
    <property type="entry name" value="GDSL ESTERASE/LIPASE EXL3"/>
    <property type="match status" value="1"/>
</dbReference>
<evidence type="ECO:0000313" key="4">
    <source>
        <dbReference type="EnsemblPlants" id="Zm00001eb368570_P001"/>
    </source>
</evidence>
<reference evidence="5" key="1">
    <citation type="journal article" date="2009" name="Science">
        <title>The B73 maize genome: complexity, diversity, and dynamics.</title>
        <authorList>
            <person name="Schnable P.S."/>
            <person name="Ware D."/>
            <person name="Fulton R.S."/>
            <person name="Stein J.C."/>
            <person name="Wei F."/>
            <person name="Pasternak S."/>
            <person name="Liang C."/>
            <person name="Zhang J."/>
            <person name="Fulton L."/>
            <person name="Graves T.A."/>
            <person name="Minx P."/>
            <person name="Reily A.D."/>
            <person name="Courtney L."/>
            <person name="Kruchowski S.S."/>
            <person name="Tomlinson C."/>
            <person name="Strong C."/>
            <person name="Delehaunty K."/>
            <person name="Fronick C."/>
            <person name="Courtney B."/>
            <person name="Rock S.M."/>
            <person name="Belter E."/>
            <person name="Du F."/>
            <person name="Kim K."/>
            <person name="Abbott R.M."/>
            <person name="Cotton M."/>
            <person name="Levy A."/>
            <person name="Marchetto P."/>
            <person name="Ochoa K."/>
            <person name="Jackson S.M."/>
            <person name="Gillam B."/>
            <person name="Chen W."/>
            <person name="Yan L."/>
            <person name="Higginbotham J."/>
            <person name="Cardenas M."/>
            <person name="Waligorski J."/>
            <person name="Applebaum E."/>
            <person name="Phelps L."/>
            <person name="Falcone J."/>
            <person name="Kanchi K."/>
            <person name="Thane T."/>
            <person name="Scimone A."/>
            <person name="Thane N."/>
            <person name="Henke J."/>
            <person name="Wang T."/>
            <person name="Ruppert J."/>
            <person name="Shah N."/>
            <person name="Rotter K."/>
            <person name="Hodges J."/>
            <person name="Ingenthron E."/>
            <person name="Cordes M."/>
            <person name="Kohlberg S."/>
            <person name="Sgro J."/>
            <person name="Delgado B."/>
            <person name="Mead K."/>
            <person name="Chinwalla A."/>
            <person name="Leonard S."/>
            <person name="Crouse K."/>
            <person name="Collura K."/>
            <person name="Kudrna D."/>
            <person name="Currie J."/>
            <person name="He R."/>
            <person name="Angelova A."/>
            <person name="Rajasekar S."/>
            <person name="Mueller T."/>
            <person name="Lomeli R."/>
            <person name="Scara G."/>
            <person name="Ko A."/>
            <person name="Delaney K."/>
            <person name="Wissotski M."/>
            <person name="Lopez G."/>
            <person name="Campos D."/>
            <person name="Braidotti M."/>
            <person name="Ashley E."/>
            <person name="Golser W."/>
            <person name="Kim H."/>
            <person name="Lee S."/>
            <person name="Lin J."/>
            <person name="Dujmic Z."/>
            <person name="Kim W."/>
            <person name="Talag J."/>
            <person name="Zuccolo A."/>
            <person name="Fan C."/>
            <person name="Sebastian A."/>
            <person name="Kramer M."/>
            <person name="Spiegel L."/>
            <person name="Nascimento L."/>
            <person name="Zutavern T."/>
            <person name="Miller B."/>
            <person name="Ambroise C."/>
            <person name="Muller S."/>
            <person name="Spooner W."/>
            <person name="Narechania A."/>
            <person name="Ren L."/>
            <person name="Wei S."/>
            <person name="Kumari S."/>
            <person name="Faga B."/>
            <person name="Levy M.J."/>
            <person name="McMahan L."/>
            <person name="Van Buren P."/>
            <person name="Vaughn M.W."/>
            <person name="Ying K."/>
            <person name="Yeh C.-T."/>
            <person name="Emrich S.J."/>
            <person name="Jia Y."/>
            <person name="Kalyanaraman A."/>
            <person name="Hsia A.-P."/>
            <person name="Barbazuk W.B."/>
            <person name="Baucom R.S."/>
            <person name="Brutnell T.P."/>
            <person name="Carpita N.C."/>
            <person name="Chaparro C."/>
            <person name="Chia J.-M."/>
            <person name="Deragon J.-M."/>
            <person name="Estill J.C."/>
            <person name="Fu Y."/>
            <person name="Jeddeloh J.A."/>
            <person name="Han Y."/>
            <person name="Lee H."/>
            <person name="Li P."/>
            <person name="Lisch D.R."/>
            <person name="Liu S."/>
            <person name="Liu Z."/>
            <person name="Nagel D.H."/>
            <person name="McCann M.C."/>
            <person name="SanMiguel P."/>
            <person name="Myers A.M."/>
            <person name="Nettleton D."/>
            <person name="Nguyen J."/>
            <person name="Penning B.W."/>
            <person name="Ponnala L."/>
            <person name="Schneider K.L."/>
            <person name="Schwartz D.C."/>
            <person name="Sharma A."/>
            <person name="Soderlund C."/>
            <person name="Springer N.M."/>
            <person name="Sun Q."/>
            <person name="Wang H."/>
            <person name="Waterman M."/>
            <person name="Westerman R."/>
            <person name="Wolfgruber T.K."/>
            <person name="Yang L."/>
            <person name="Yu Y."/>
            <person name="Zhang L."/>
            <person name="Zhou S."/>
            <person name="Zhu Q."/>
            <person name="Bennetzen J.L."/>
            <person name="Dawe R.K."/>
            <person name="Jiang J."/>
            <person name="Jiang N."/>
            <person name="Presting G.G."/>
            <person name="Wessler S.R."/>
            <person name="Aluru S."/>
            <person name="Martienssen R.A."/>
            <person name="Clifton S.W."/>
            <person name="McCombie W.R."/>
            <person name="Wing R.A."/>
            <person name="Wilson R.K."/>
        </authorList>
    </citation>
    <scope>NUCLEOTIDE SEQUENCE [LARGE SCALE GENOMIC DNA]</scope>
    <source>
        <strain evidence="5">cv. B73</strain>
    </source>
</reference>
<dbReference type="Gene3D" id="3.40.50.1110">
    <property type="entry name" value="SGNH hydrolase"/>
    <property type="match status" value="1"/>
</dbReference>
<feature type="signal peptide" evidence="3">
    <location>
        <begin position="1"/>
        <end position="21"/>
    </location>
</feature>
<dbReference type="GO" id="GO:0006629">
    <property type="term" value="P:lipid metabolic process"/>
    <property type="evidence" value="ECO:0007669"/>
    <property type="project" value="InterPro"/>
</dbReference>
<dbReference type="Pfam" id="PF00657">
    <property type="entry name" value="Lipase_GDSL"/>
    <property type="match status" value="1"/>
</dbReference>
<dbReference type="SUPFAM" id="SSF52266">
    <property type="entry name" value="SGNH hydrolase"/>
    <property type="match status" value="1"/>
</dbReference>
<evidence type="ECO:0008006" key="7">
    <source>
        <dbReference type="Google" id="ProtNLM"/>
    </source>
</evidence>
<accession>A0A804QYX4</accession>
<dbReference type="Proteomes" id="UP000007305">
    <property type="component" value="Chromosome 8"/>
</dbReference>
<evidence type="ECO:0000256" key="2">
    <source>
        <dbReference type="ARBA" id="ARBA00022729"/>
    </source>
</evidence>
<keyword evidence="2 3" id="KW-0732">Signal</keyword>
<dbReference type="GO" id="GO:0016298">
    <property type="term" value="F:lipase activity"/>
    <property type="evidence" value="ECO:0007669"/>
    <property type="project" value="InterPro"/>
</dbReference>
<dbReference type="InterPro" id="IPR036514">
    <property type="entry name" value="SGNH_hydro_sf"/>
</dbReference>
<dbReference type="EnsemblPlants" id="Zm00001eb368570_T001">
    <property type="protein sequence ID" value="Zm00001eb368570_P001"/>
    <property type="gene ID" value="Zm00001eb368570"/>
</dbReference>
<dbReference type="RefSeq" id="NP_001132771.2">
    <property type="nucleotide sequence ID" value="NM_001139299.2"/>
</dbReference>
<dbReference type="InterPro" id="IPR008265">
    <property type="entry name" value="Lipase_GDSL_AS"/>
</dbReference>
<keyword evidence="6" id="KW-1267">Proteomics identification</keyword>
<dbReference type="AlphaFoldDB" id="A0A804QYX4"/>
<reference evidence="4" key="3">
    <citation type="submission" date="2021-05" db="UniProtKB">
        <authorList>
            <consortium name="EnsemblPlants"/>
        </authorList>
    </citation>
    <scope>IDENTIFICATION</scope>
    <source>
        <strain evidence="4">cv. B73</strain>
    </source>
</reference>
<protein>
    <recommendedName>
        <fullName evidence="7">GDSL esterase/lipase</fullName>
    </recommendedName>
</protein>
<dbReference type="PROSITE" id="PS01098">
    <property type="entry name" value="LIPASE_GDSL_SER"/>
    <property type="match status" value="1"/>
</dbReference>
<dbReference type="FunCoup" id="A0A804QYX4">
    <property type="interactions" value="91"/>
</dbReference>
<proteinExistence type="evidence at protein level"/>
<evidence type="ECO:0007829" key="6">
    <source>
        <dbReference type="PeptideAtlas" id="A0A804QYX4"/>
    </source>
</evidence>
<comment type="similarity">
    <text evidence="1">Belongs to the 'GDSL' lipolytic enzyme family.</text>
</comment>
<organism evidence="4 5">
    <name type="scientific">Zea mays</name>
    <name type="common">Maize</name>
    <dbReference type="NCBI Taxonomy" id="4577"/>
    <lineage>
        <taxon>Eukaryota</taxon>
        <taxon>Viridiplantae</taxon>
        <taxon>Streptophyta</taxon>
        <taxon>Embryophyta</taxon>
        <taxon>Tracheophyta</taxon>
        <taxon>Spermatophyta</taxon>
        <taxon>Magnoliopsida</taxon>
        <taxon>Liliopsida</taxon>
        <taxon>Poales</taxon>
        <taxon>Poaceae</taxon>
        <taxon>PACMAD clade</taxon>
        <taxon>Panicoideae</taxon>
        <taxon>Andropogonodae</taxon>
        <taxon>Andropogoneae</taxon>
        <taxon>Tripsacinae</taxon>
        <taxon>Zea</taxon>
    </lineage>
</organism>
<evidence type="ECO:0000313" key="5">
    <source>
        <dbReference type="Proteomes" id="UP000007305"/>
    </source>
</evidence>
<dbReference type="CDD" id="cd01837">
    <property type="entry name" value="SGNH_plant_lipase_like"/>
    <property type="match status" value="1"/>
</dbReference>
<reference evidence="4" key="2">
    <citation type="submission" date="2019-07" db="EMBL/GenBank/DDBJ databases">
        <authorList>
            <person name="Seetharam A."/>
            <person name="Woodhouse M."/>
            <person name="Cannon E."/>
        </authorList>
    </citation>
    <scope>NUCLEOTIDE SEQUENCE [LARGE SCALE GENOMIC DNA]</scope>
    <source>
        <strain evidence="4">cv. B73</strain>
    </source>
</reference>
<sequence>MAQAHHPLLLLILLLFLSSTAIPSSKRTQPKFSAVFYFGDSVLDTGNNNHLPTVAVANHAPYGRDFPGKKPTGRFSDGRLIPDLLNERLQLKEFSPPFLDARLPNSDVATGVNFASAGSGFNDQTSRLSNTLPMSKQVDLFEDYLLRLRGIVGDKEASRIVARSLIFISSGTNDFSHYYRSPKKRKMEIGDYQDIVLQMVQVYVKELYDLGGRQFCLAGLPPFGCTPIQITLSGDPDRACVDEQNWDAHVYNSKLQRLLAKLQGSLHGSRIVYVDAYRALMEILENPAKYGFTETTRGCCGTGLREVALLCNAFTPTCKNISSYVFYDAVHPTERVYMIQELIVCHLSIYHAMHDVLMCYWITEQWN</sequence>
<dbReference type="PANTHER" id="PTHR45642:SF139">
    <property type="entry name" value="SGNH HYDROLASE-TYPE ESTERASE DOMAIN-CONTAINING PROTEIN"/>
    <property type="match status" value="1"/>
</dbReference>
<dbReference type="InterPro" id="IPR050592">
    <property type="entry name" value="GDSL_lipolytic_enzyme"/>
</dbReference>
<keyword evidence="5" id="KW-1185">Reference proteome</keyword>
<evidence type="ECO:0000256" key="3">
    <source>
        <dbReference type="SAM" id="SignalP"/>
    </source>
</evidence>
<dbReference type="KEGG" id="zma:100194260"/>